<evidence type="ECO:0000313" key="2">
    <source>
        <dbReference type="EMBL" id="CAD8101320.1"/>
    </source>
</evidence>
<gene>
    <name evidence="2" type="ORF">PSON_ATCC_30995.1.T0750214</name>
</gene>
<proteinExistence type="predicted"/>
<dbReference type="OrthoDB" id="298647at2759"/>
<keyword evidence="3" id="KW-1185">Reference proteome</keyword>
<keyword evidence="1" id="KW-0175">Coiled coil</keyword>
<evidence type="ECO:0000256" key="1">
    <source>
        <dbReference type="SAM" id="Coils"/>
    </source>
</evidence>
<feature type="coiled-coil region" evidence="1">
    <location>
        <begin position="63"/>
        <end position="90"/>
    </location>
</feature>
<name>A0A8S1PDN7_9CILI</name>
<feature type="coiled-coil region" evidence="1">
    <location>
        <begin position="115"/>
        <end position="163"/>
    </location>
</feature>
<organism evidence="2 3">
    <name type="scientific">Paramecium sonneborni</name>
    <dbReference type="NCBI Taxonomy" id="65129"/>
    <lineage>
        <taxon>Eukaryota</taxon>
        <taxon>Sar</taxon>
        <taxon>Alveolata</taxon>
        <taxon>Ciliophora</taxon>
        <taxon>Intramacronucleata</taxon>
        <taxon>Oligohymenophorea</taxon>
        <taxon>Peniculida</taxon>
        <taxon>Parameciidae</taxon>
        <taxon>Paramecium</taxon>
    </lineage>
</organism>
<sequence>MQGETSDQQFEQIYQSLCKDDRFCFDLRIQFERILKVEQERCGAYENLACFLNGLAKEPFKEQQSLVELLDELAKDIQEVNQKYADKYNKDEDKGFIKLLKQKIIPSLIDGQKSVEVQKKALAEYKEKATRLKKLELKKNELMMKNDDKLLNIEKQLQEAKREKLEKGYTFNFTFQNYVEDRNDELKGLFKHFFNRLLMISSAGLQHYSIAINKIHTTDEKKEVEQKLSELGIIKKKNR</sequence>
<dbReference type="Proteomes" id="UP000692954">
    <property type="component" value="Unassembled WGS sequence"/>
</dbReference>
<protein>
    <submittedName>
        <fullName evidence="2">Uncharacterized protein</fullName>
    </submittedName>
</protein>
<accession>A0A8S1PDN7</accession>
<comment type="caution">
    <text evidence="2">The sequence shown here is derived from an EMBL/GenBank/DDBJ whole genome shotgun (WGS) entry which is preliminary data.</text>
</comment>
<dbReference type="EMBL" id="CAJJDN010000075">
    <property type="protein sequence ID" value="CAD8101320.1"/>
    <property type="molecule type" value="Genomic_DNA"/>
</dbReference>
<evidence type="ECO:0000313" key="3">
    <source>
        <dbReference type="Proteomes" id="UP000692954"/>
    </source>
</evidence>
<dbReference type="AlphaFoldDB" id="A0A8S1PDN7"/>
<reference evidence="2" key="1">
    <citation type="submission" date="2021-01" db="EMBL/GenBank/DDBJ databases">
        <authorList>
            <consortium name="Genoscope - CEA"/>
            <person name="William W."/>
        </authorList>
    </citation>
    <scope>NUCLEOTIDE SEQUENCE</scope>
</reference>